<dbReference type="EMBL" id="AP006616">
    <property type="protein sequence ID" value="BAD62485.1"/>
    <property type="molecule type" value="Genomic_DNA"/>
</dbReference>
<feature type="region of interest" description="Disordered" evidence="1">
    <location>
        <begin position="1"/>
        <end position="34"/>
    </location>
</feature>
<gene>
    <name evidence="3" type="ORF">B1206D04.11</name>
    <name evidence="2" type="ORF">OSJNBa0069C14.34</name>
</gene>
<reference evidence="4" key="3">
    <citation type="journal article" date="2005" name="Nature">
        <title>The map-based sequence of the rice genome.</title>
        <authorList>
            <consortium name="International rice genome sequencing project (IRGSP)"/>
            <person name="Matsumoto T."/>
            <person name="Wu J."/>
            <person name="Kanamori H."/>
            <person name="Katayose Y."/>
            <person name="Fujisawa M."/>
            <person name="Namiki N."/>
            <person name="Mizuno H."/>
            <person name="Yamamoto K."/>
            <person name="Antonio B.A."/>
            <person name="Baba T."/>
            <person name="Sakata K."/>
            <person name="Nagamura Y."/>
            <person name="Aoki H."/>
            <person name="Arikawa K."/>
            <person name="Arita K."/>
            <person name="Bito T."/>
            <person name="Chiden Y."/>
            <person name="Fujitsuka N."/>
            <person name="Fukunaka R."/>
            <person name="Hamada M."/>
            <person name="Harada C."/>
            <person name="Hayashi A."/>
            <person name="Hijishita S."/>
            <person name="Honda M."/>
            <person name="Hosokawa S."/>
            <person name="Ichikawa Y."/>
            <person name="Idonuma A."/>
            <person name="Iijima M."/>
            <person name="Ikeda M."/>
            <person name="Ikeno M."/>
            <person name="Ito K."/>
            <person name="Ito S."/>
            <person name="Ito T."/>
            <person name="Ito Y."/>
            <person name="Ito Y."/>
            <person name="Iwabuchi A."/>
            <person name="Kamiya K."/>
            <person name="Karasawa W."/>
            <person name="Kurita K."/>
            <person name="Katagiri S."/>
            <person name="Kikuta A."/>
            <person name="Kobayashi H."/>
            <person name="Kobayashi N."/>
            <person name="Machita K."/>
            <person name="Maehara T."/>
            <person name="Masukawa M."/>
            <person name="Mizubayashi T."/>
            <person name="Mukai Y."/>
            <person name="Nagasaki H."/>
            <person name="Nagata Y."/>
            <person name="Naito S."/>
            <person name="Nakashima M."/>
            <person name="Nakama Y."/>
            <person name="Nakamichi Y."/>
            <person name="Nakamura M."/>
            <person name="Meguro A."/>
            <person name="Negishi M."/>
            <person name="Ohta I."/>
            <person name="Ohta T."/>
            <person name="Okamoto M."/>
            <person name="Ono N."/>
            <person name="Saji S."/>
            <person name="Sakaguchi M."/>
            <person name="Sakai K."/>
            <person name="Shibata M."/>
            <person name="Shimokawa T."/>
            <person name="Song J."/>
            <person name="Takazaki Y."/>
            <person name="Terasawa K."/>
            <person name="Tsugane M."/>
            <person name="Tsuji K."/>
            <person name="Ueda S."/>
            <person name="Waki K."/>
            <person name="Yamagata H."/>
            <person name="Yamamoto M."/>
            <person name="Yamamoto S."/>
            <person name="Yamane H."/>
            <person name="Yoshiki S."/>
            <person name="Yoshihara R."/>
            <person name="Yukawa K."/>
            <person name="Zhong H."/>
            <person name="Yano M."/>
            <person name="Yuan Q."/>
            <person name="Ouyang S."/>
            <person name="Liu J."/>
            <person name="Jones K.M."/>
            <person name="Gansberger K."/>
            <person name="Moffat K."/>
            <person name="Hill J."/>
            <person name="Bera J."/>
            <person name="Fadrosh D."/>
            <person name="Jin S."/>
            <person name="Johri S."/>
            <person name="Kim M."/>
            <person name="Overton L."/>
            <person name="Reardon M."/>
            <person name="Tsitrin T."/>
            <person name="Vuong H."/>
            <person name="Weaver B."/>
            <person name="Ciecko A."/>
            <person name="Tallon L."/>
            <person name="Jackson J."/>
            <person name="Pai G."/>
            <person name="Aken S.V."/>
            <person name="Utterback T."/>
            <person name="Reidmuller S."/>
            <person name="Feldblyum T."/>
            <person name="Hsiao J."/>
            <person name="Zismann V."/>
            <person name="Iobst S."/>
            <person name="de Vazeille A.R."/>
            <person name="Buell C.R."/>
            <person name="Ying K."/>
            <person name="Li Y."/>
            <person name="Lu T."/>
            <person name="Huang Y."/>
            <person name="Zhao Q."/>
            <person name="Feng Q."/>
            <person name="Zhang L."/>
            <person name="Zhu J."/>
            <person name="Weng Q."/>
            <person name="Mu J."/>
            <person name="Lu Y."/>
            <person name="Fan D."/>
            <person name="Liu Y."/>
            <person name="Guan J."/>
            <person name="Zhang Y."/>
            <person name="Yu S."/>
            <person name="Liu X."/>
            <person name="Zhang Y."/>
            <person name="Hong G."/>
            <person name="Han B."/>
            <person name="Choisne N."/>
            <person name="Demange N."/>
            <person name="Orjeda G."/>
            <person name="Samain S."/>
            <person name="Cattolico L."/>
            <person name="Pelletier E."/>
            <person name="Couloux A."/>
            <person name="Segurens B."/>
            <person name="Wincker P."/>
            <person name="D'Hont A."/>
            <person name="Scarpelli C."/>
            <person name="Weissenbach J."/>
            <person name="Salanoubat M."/>
            <person name="Quetier F."/>
            <person name="Yu Y."/>
            <person name="Kim H.R."/>
            <person name="Rambo T."/>
            <person name="Currie J."/>
            <person name="Collura K."/>
            <person name="Luo M."/>
            <person name="Yang T."/>
            <person name="Ammiraju J.S.S."/>
            <person name="Engler F."/>
            <person name="Soderlund C."/>
            <person name="Wing R.A."/>
            <person name="Palmer L.E."/>
            <person name="de la Bastide M."/>
            <person name="Spiegel L."/>
            <person name="Nascimento L."/>
            <person name="Zutavern T."/>
            <person name="O'Shaughnessy A."/>
            <person name="Dike S."/>
            <person name="Dedhia N."/>
            <person name="Preston R."/>
            <person name="Balija V."/>
            <person name="McCombie W.R."/>
            <person name="Chow T."/>
            <person name="Chen H."/>
            <person name="Chung M."/>
            <person name="Chen C."/>
            <person name="Shaw J."/>
            <person name="Wu H."/>
            <person name="Hsiao K."/>
            <person name="Chao Y."/>
            <person name="Chu M."/>
            <person name="Cheng C."/>
            <person name="Hour A."/>
            <person name="Lee P."/>
            <person name="Lin S."/>
            <person name="Lin Y."/>
            <person name="Liou J."/>
            <person name="Liu S."/>
            <person name="Hsing Y."/>
            <person name="Raghuvanshi S."/>
            <person name="Mohanty A."/>
            <person name="Bharti A.K."/>
            <person name="Gaur A."/>
            <person name="Gupta V."/>
            <person name="Kumar D."/>
            <person name="Ravi V."/>
            <person name="Vij S."/>
            <person name="Kapur A."/>
            <person name="Khurana P."/>
            <person name="Khurana P."/>
            <person name="Khurana J.P."/>
            <person name="Tyagi A.K."/>
            <person name="Gaikwad K."/>
            <person name="Singh A."/>
            <person name="Dalal V."/>
            <person name="Srivastava S."/>
            <person name="Dixit A."/>
            <person name="Pal A.K."/>
            <person name="Ghazi I.A."/>
            <person name="Yadav M."/>
            <person name="Pandit A."/>
            <person name="Bhargava A."/>
            <person name="Sureshbabu K."/>
            <person name="Batra K."/>
            <person name="Sharma T.R."/>
            <person name="Mohapatra T."/>
            <person name="Singh N.K."/>
            <person name="Messing J."/>
            <person name="Nelson A.B."/>
            <person name="Fuks G."/>
            <person name="Kavchok S."/>
            <person name="Keizer G."/>
            <person name="Linton E."/>
            <person name="Llaca V."/>
            <person name="Song R."/>
            <person name="Tanyolac B."/>
            <person name="Young S."/>
            <person name="Ho-Il K."/>
            <person name="Hahn J.H."/>
            <person name="Sangsakoo G."/>
            <person name="Vanavichit A."/>
            <person name="de Mattos Luiz.A.T."/>
            <person name="Zimmer P.D."/>
            <person name="Malone G."/>
            <person name="Dellagostin O."/>
            <person name="de Oliveira A.C."/>
            <person name="Bevan M."/>
            <person name="Bancroft I."/>
            <person name="Minx P."/>
            <person name="Cordum H."/>
            <person name="Wilson R."/>
            <person name="Cheng Z."/>
            <person name="Jin W."/>
            <person name="Jiang J."/>
            <person name="Leong S.A."/>
            <person name="Iwama H."/>
            <person name="Gojobori T."/>
            <person name="Itoh T."/>
            <person name="Niimura Y."/>
            <person name="Fujii Y."/>
            <person name="Habara T."/>
            <person name="Sakai H."/>
            <person name="Sato Y."/>
            <person name="Wilson G."/>
            <person name="Kumar K."/>
            <person name="McCouch S."/>
            <person name="Juretic N."/>
            <person name="Hoen D."/>
            <person name="Wright S."/>
            <person name="Bruskiewich R."/>
            <person name="Bureau T."/>
            <person name="Miyao A."/>
            <person name="Hirochika H."/>
            <person name="Nishikawa T."/>
            <person name="Kadowaki K."/>
            <person name="Sugiura M."/>
            <person name="Burr B."/>
            <person name="Sasaki T."/>
        </authorList>
    </citation>
    <scope>NUCLEOTIDE SEQUENCE [LARGE SCALE GENOMIC DNA]</scope>
    <source>
        <strain evidence="4">cv. Nipponbare</strain>
    </source>
</reference>
<dbReference type="EMBL" id="AP005750">
    <property type="protein sequence ID" value="BAD62126.1"/>
    <property type="molecule type" value="Genomic_DNA"/>
</dbReference>
<name>Q5Z415_ORYSJ</name>
<feature type="compositionally biased region" description="Basic and acidic residues" evidence="1">
    <location>
        <begin position="102"/>
        <end position="120"/>
    </location>
</feature>
<feature type="region of interest" description="Disordered" evidence="1">
    <location>
        <begin position="100"/>
        <end position="120"/>
    </location>
</feature>
<protein>
    <submittedName>
        <fullName evidence="3">Uncharacterized protein</fullName>
    </submittedName>
</protein>
<evidence type="ECO:0000313" key="4">
    <source>
        <dbReference type="Proteomes" id="UP000000763"/>
    </source>
</evidence>
<dbReference type="AlphaFoldDB" id="Q5Z415"/>
<evidence type="ECO:0000313" key="2">
    <source>
        <dbReference type="EMBL" id="BAD62126.1"/>
    </source>
</evidence>
<organism evidence="3 4">
    <name type="scientific">Oryza sativa subsp. japonica</name>
    <name type="common">Rice</name>
    <dbReference type="NCBI Taxonomy" id="39947"/>
    <lineage>
        <taxon>Eukaryota</taxon>
        <taxon>Viridiplantae</taxon>
        <taxon>Streptophyta</taxon>
        <taxon>Embryophyta</taxon>
        <taxon>Tracheophyta</taxon>
        <taxon>Spermatophyta</taxon>
        <taxon>Magnoliopsida</taxon>
        <taxon>Liliopsida</taxon>
        <taxon>Poales</taxon>
        <taxon>Poaceae</taxon>
        <taxon>BOP clade</taxon>
        <taxon>Oryzoideae</taxon>
        <taxon>Oryzeae</taxon>
        <taxon>Oryzinae</taxon>
        <taxon>Oryza</taxon>
        <taxon>Oryza sativa</taxon>
    </lineage>
</organism>
<reference evidence="4" key="4">
    <citation type="journal article" date="2008" name="Nucleic Acids Res.">
        <title>The rice annotation project database (RAP-DB): 2008 update.</title>
        <authorList>
            <consortium name="The rice annotation project (RAP)"/>
        </authorList>
    </citation>
    <scope>GENOME REANNOTATION</scope>
    <source>
        <strain evidence="4">cv. Nipponbare</strain>
    </source>
</reference>
<reference evidence="3" key="2">
    <citation type="submission" date="2003-09" db="EMBL/GenBank/DDBJ databases">
        <title>Oryza sativa nipponbare(GA3) genomic DNA, chromosome 6, BAC clone:B1206D04.</title>
        <authorList>
            <person name="Sasaki T."/>
            <person name="Matsumoto T."/>
            <person name="Katayose Y."/>
        </authorList>
    </citation>
    <scope>NUCLEOTIDE SEQUENCE</scope>
</reference>
<evidence type="ECO:0000256" key="1">
    <source>
        <dbReference type="SAM" id="MobiDB-lite"/>
    </source>
</evidence>
<proteinExistence type="predicted"/>
<sequence>MPGRPIVPGRRNMPVEGPRHDPVKGLALNPSNEGLKASLTNADRHRPVAWKGSLVATPCCLLPHRGRLTDSMARVHHGQALGGLHRHGLPSQRHITALLLPMERKSEEGKGKEDKKDKGH</sequence>
<reference evidence="2" key="1">
    <citation type="submission" date="2002-09" db="EMBL/GenBank/DDBJ databases">
        <title>Oryza sativa nipponbare(GA3) genomic DNA, chromosome 6, BAC clone:OSJNBa0069C14.</title>
        <authorList>
            <person name="Sasaki T."/>
            <person name="Matsumoto T."/>
            <person name="Katayose Y."/>
        </authorList>
    </citation>
    <scope>NUCLEOTIDE SEQUENCE</scope>
</reference>
<evidence type="ECO:0000313" key="3">
    <source>
        <dbReference type="EMBL" id="BAD62485.1"/>
    </source>
</evidence>
<dbReference type="Proteomes" id="UP000000763">
    <property type="component" value="Chromosome 6"/>
</dbReference>
<accession>Q5Z415</accession>